<evidence type="ECO:0000259" key="1">
    <source>
        <dbReference type="Pfam" id="PF13456"/>
    </source>
</evidence>
<sequence length="188" mass="21564">MNRNKYAKVVGDVRKQRRKGGWRQATAKSKDLNQDRKPLWISRSSPSVQPSNLYEIYVSGVSQREWCSRAAVAWGLKDPNESGQLHVDSCGVAKATCITAEYEALCKGLEVCRTQGIREVMMYTMAQTVMYQLYQKYAIRKKRLYKYALRFDELANQFDTVSINHASYSDQNMKDVCDDAYAFIDALT</sequence>
<organism evidence="2 3">
    <name type="scientific">Natronomicrosphaera hydrolytica</name>
    <dbReference type="NCBI Taxonomy" id="3242702"/>
    <lineage>
        <taxon>Bacteria</taxon>
        <taxon>Pseudomonadati</taxon>
        <taxon>Planctomycetota</taxon>
        <taxon>Phycisphaerae</taxon>
        <taxon>Phycisphaerales</taxon>
        <taxon>Phycisphaeraceae</taxon>
        <taxon>Natronomicrosphaera</taxon>
    </lineage>
</organism>
<dbReference type="Gene3D" id="3.30.420.10">
    <property type="entry name" value="Ribonuclease H-like superfamily/Ribonuclease H"/>
    <property type="match status" value="1"/>
</dbReference>
<dbReference type="PANTHER" id="PTHR48475:SF1">
    <property type="entry name" value="RNASE H TYPE-1 DOMAIN-CONTAINING PROTEIN"/>
    <property type="match status" value="1"/>
</dbReference>
<reference evidence="2 3" key="1">
    <citation type="submission" date="2024-08" db="EMBL/GenBank/DDBJ databases">
        <title>Whole-genome sequencing of halo(alkali)philic microorganisms from hypersaline lakes.</title>
        <authorList>
            <person name="Sorokin D.Y."/>
            <person name="Merkel A.Y."/>
            <person name="Messina E."/>
            <person name="Yakimov M."/>
        </authorList>
    </citation>
    <scope>NUCLEOTIDE SEQUENCE [LARGE SCALE GENOMIC DNA]</scope>
    <source>
        <strain evidence="2 3">AB-hyl4</strain>
    </source>
</reference>
<keyword evidence="3" id="KW-1185">Reference proteome</keyword>
<dbReference type="InterPro" id="IPR012337">
    <property type="entry name" value="RNaseH-like_sf"/>
</dbReference>
<evidence type="ECO:0000313" key="3">
    <source>
        <dbReference type="Proteomes" id="UP001575105"/>
    </source>
</evidence>
<protein>
    <submittedName>
        <fullName evidence="2">Reverse transcriptase-like protein</fullName>
    </submittedName>
</protein>
<comment type="caution">
    <text evidence="2">The sequence shown here is derived from an EMBL/GenBank/DDBJ whole genome shotgun (WGS) entry which is preliminary data.</text>
</comment>
<dbReference type="InterPro" id="IPR002156">
    <property type="entry name" value="RNaseH_domain"/>
</dbReference>
<name>A0ABV4U775_9BACT</name>
<dbReference type="Pfam" id="PF13456">
    <property type="entry name" value="RVT_3"/>
    <property type="match status" value="1"/>
</dbReference>
<dbReference type="SUPFAM" id="SSF53098">
    <property type="entry name" value="Ribonuclease H-like"/>
    <property type="match status" value="1"/>
</dbReference>
<feature type="domain" description="RNase H type-1" evidence="1">
    <location>
        <begin position="69"/>
        <end position="167"/>
    </location>
</feature>
<evidence type="ECO:0000313" key="2">
    <source>
        <dbReference type="EMBL" id="MFA9479361.1"/>
    </source>
</evidence>
<dbReference type="InterPro" id="IPR036397">
    <property type="entry name" value="RNaseH_sf"/>
</dbReference>
<dbReference type="EMBL" id="JBGUBD010000008">
    <property type="protein sequence ID" value="MFA9479361.1"/>
    <property type="molecule type" value="Genomic_DNA"/>
</dbReference>
<accession>A0ABV4U775</accession>
<dbReference type="PANTHER" id="PTHR48475">
    <property type="entry name" value="RIBONUCLEASE H"/>
    <property type="match status" value="1"/>
</dbReference>
<proteinExistence type="predicted"/>
<dbReference type="RefSeq" id="WP_425346282.1">
    <property type="nucleotide sequence ID" value="NZ_JBGUBD010000008.1"/>
</dbReference>
<dbReference type="Proteomes" id="UP001575105">
    <property type="component" value="Unassembled WGS sequence"/>
</dbReference>
<gene>
    <name evidence="2" type="ORF">ACERK3_13810</name>
</gene>